<evidence type="ECO:0000256" key="1">
    <source>
        <dbReference type="SAM" id="MobiDB-lite"/>
    </source>
</evidence>
<accession>A0ABQ7S7C0</accession>
<comment type="caution">
    <text evidence="3">The sequence shown here is derived from an EMBL/GenBank/DDBJ whole genome shotgun (WGS) entry which is preliminary data.</text>
</comment>
<reference evidence="3 4" key="1">
    <citation type="submission" date="2020-10" db="EMBL/GenBank/DDBJ databases">
        <authorList>
            <person name="Klimov P.B."/>
            <person name="Dyachkov S.M."/>
            <person name="Chetverikov P.E."/>
        </authorList>
    </citation>
    <scope>NUCLEOTIDE SEQUENCE [LARGE SCALE GENOMIC DNA]</scope>
    <source>
        <strain evidence="3">BMOC 18-1129-001#AD2665</strain>
        <tissue evidence="3">Entire mites</tissue>
    </source>
</reference>
<dbReference type="InterPro" id="IPR046757">
    <property type="entry name" value="YL1_N"/>
</dbReference>
<feature type="region of interest" description="Disordered" evidence="1">
    <location>
        <begin position="29"/>
        <end position="163"/>
    </location>
</feature>
<keyword evidence="4" id="KW-1185">Reference proteome</keyword>
<dbReference type="Pfam" id="PF05764">
    <property type="entry name" value="YL1"/>
    <property type="match status" value="1"/>
</dbReference>
<evidence type="ECO:0000313" key="4">
    <source>
        <dbReference type="Proteomes" id="UP000825002"/>
    </source>
</evidence>
<protein>
    <submittedName>
        <fullName evidence="3">Vacuolar protein sorting-associated protein 72-like protein</fullName>
    </submittedName>
</protein>
<dbReference type="PANTHER" id="PTHR13275:SF4">
    <property type="entry name" value="VACUOLAR PROTEIN SORTING-ASSOCIATED PROTEIN 72 HOMOLOG"/>
    <property type="match status" value="1"/>
</dbReference>
<proteinExistence type="predicted"/>
<dbReference type="PANTHER" id="PTHR13275">
    <property type="entry name" value="YL-1 PROTEIN TRANSCRIPTION FACTOR-LIKE 1"/>
    <property type="match status" value="1"/>
</dbReference>
<feature type="compositionally biased region" description="Basic and acidic residues" evidence="1">
    <location>
        <begin position="65"/>
        <end position="78"/>
    </location>
</feature>
<sequence>MATSRPRRANAGARMAQMLEAEEDEFYKNLYGGFTEDEEDKDFEISDQEGGDDEVDSDFDIDEHDEIREEFTEEDKASRRQGKRRLVTKAYKEPNKSKEHQDEKEKVVKKVKAAGSPNRSFTNRSFRETTKKKSEQTLQRVQQTKRKPKSQKDSKQTYHMTQEDLMREAKKTEEENLKSLEFHQKLELERLKRTKIIKKAIKGPFTRFLSMTMPLLDGDKVVGRCSRNFISFHGHDNTDPVH</sequence>
<name>A0ABQ7S7C0_9ACAR</name>
<evidence type="ECO:0000313" key="3">
    <source>
        <dbReference type="EMBL" id="KAG9509317.1"/>
    </source>
</evidence>
<feature type="compositionally biased region" description="Acidic residues" evidence="1">
    <location>
        <begin position="35"/>
        <end position="64"/>
    </location>
</feature>
<feature type="non-terminal residue" evidence="3">
    <location>
        <position position="1"/>
    </location>
</feature>
<evidence type="ECO:0000259" key="2">
    <source>
        <dbReference type="Pfam" id="PF05764"/>
    </source>
</evidence>
<dbReference type="Proteomes" id="UP000825002">
    <property type="component" value="Unassembled WGS sequence"/>
</dbReference>
<feature type="compositionally biased region" description="Basic and acidic residues" evidence="1">
    <location>
        <begin position="125"/>
        <end position="135"/>
    </location>
</feature>
<feature type="domain" description="Vps72/YL1 N-terminal" evidence="2">
    <location>
        <begin position="5"/>
        <end position="210"/>
    </location>
</feature>
<dbReference type="EMBL" id="JAIFTH010000542">
    <property type="protein sequence ID" value="KAG9509317.1"/>
    <property type="molecule type" value="Genomic_DNA"/>
</dbReference>
<organism evidence="3 4">
    <name type="scientific">Fragariocoptes setiger</name>
    <dbReference type="NCBI Taxonomy" id="1670756"/>
    <lineage>
        <taxon>Eukaryota</taxon>
        <taxon>Metazoa</taxon>
        <taxon>Ecdysozoa</taxon>
        <taxon>Arthropoda</taxon>
        <taxon>Chelicerata</taxon>
        <taxon>Arachnida</taxon>
        <taxon>Acari</taxon>
        <taxon>Acariformes</taxon>
        <taxon>Trombidiformes</taxon>
        <taxon>Prostigmata</taxon>
        <taxon>Eupodina</taxon>
        <taxon>Eriophyoidea</taxon>
        <taxon>Phytoptidae</taxon>
        <taxon>Fragariocoptes</taxon>
    </lineage>
</organism>
<gene>
    <name evidence="3" type="primary">YL-1</name>
    <name evidence="3" type="ORF">GZH46_02171</name>
</gene>
<feature type="compositionally biased region" description="Basic and acidic residues" evidence="1">
    <location>
        <begin position="150"/>
        <end position="163"/>
    </location>
</feature>
<feature type="compositionally biased region" description="Basic and acidic residues" evidence="1">
    <location>
        <begin position="90"/>
        <end position="108"/>
    </location>
</feature>